<name>A0A249PEV5_9HYPH</name>
<dbReference type="AlphaFoldDB" id="A0A249PEV5"/>
<proteinExistence type="predicted"/>
<evidence type="ECO:0000313" key="1">
    <source>
        <dbReference type="EMBL" id="ASY64461.1"/>
    </source>
</evidence>
<dbReference type="eggNOG" id="ENOG50312WK">
    <property type="taxonomic scope" value="Bacteria"/>
</dbReference>
<dbReference type="STRING" id="716928.GCA_000261485_01441"/>
<dbReference type="KEGG" id="esj:SJ05684_c30370"/>
<dbReference type="EMBL" id="CP023067">
    <property type="protein sequence ID" value="ASY64461.1"/>
    <property type="molecule type" value="Genomic_DNA"/>
</dbReference>
<protein>
    <submittedName>
        <fullName evidence="1">Uncharacterized protein</fullName>
    </submittedName>
</protein>
<evidence type="ECO:0000313" key="2">
    <source>
        <dbReference type="Proteomes" id="UP000217211"/>
    </source>
</evidence>
<dbReference type="RefSeq" id="WP_034853216.1">
    <property type="nucleotide sequence ID" value="NZ_AJQT01000026.1"/>
</dbReference>
<sequence>MAEGKEALGENIKAAHCCERAGLPVDAVRLSMLTEPVMRAMRSRSQKTKVITREAIYVVTQGSLVTVLAPTMQAYRKKKYKAHKSRRLEEV</sequence>
<keyword evidence="2" id="KW-1185">Reference proteome</keyword>
<dbReference type="Proteomes" id="UP000217211">
    <property type="component" value="Chromosome"/>
</dbReference>
<accession>A0A249PEV5</accession>
<gene>
    <name evidence="1" type="ORF">SJ05684_c30370</name>
</gene>
<reference evidence="1 2" key="1">
    <citation type="submission" date="2017-08" db="EMBL/GenBank/DDBJ databases">
        <title>Multipartite genome sequences of Sinorhizobium species nodulating soybeans.</title>
        <authorList>
            <person name="Tian C.F."/>
        </authorList>
    </citation>
    <scope>NUCLEOTIDE SEQUENCE [LARGE SCALE GENOMIC DNA]</scope>
    <source>
        <strain evidence="1 2">CCBAU 05684</strain>
    </source>
</reference>
<organism evidence="1 2">
    <name type="scientific">Sinorhizobium sojae CCBAU 05684</name>
    <dbReference type="NCBI Taxonomy" id="716928"/>
    <lineage>
        <taxon>Bacteria</taxon>
        <taxon>Pseudomonadati</taxon>
        <taxon>Pseudomonadota</taxon>
        <taxon>Alphaproteobacteria</taxon>
        <taxon>Hyphomicrobiales</taxon>
        <taxon>Rhizobiaceae</taxon>
        <taxon>Sinorhizobium/Ensifer group</taxon>
        <taxon>Sinorhizobium</taxon>
    </lineage>
</organism>